<keyword evidence="1" id="KW-0805">Transcription regulation</keyword>
<dbReference type="Gene3D" id="3.20.20.70">
    <property type="entry name" value="Aldolase class I"/>
    <property type="match status" value="1"/>
</dbReference>
<accession>A0ABU7VTN2</accession>
<proteinExistence type="predicted"/>
<name>A0ABU7VTN2_9BACL</name>
<dbReference type="PIRSF" id="PIRSF016897">
    <property type="entry name" value="GlpP"/>
    <property type="match status" value="1"/>
</dbReference>
<dbReference type="SUPFAM" id="SSF110391">
    <property type="entry name" value="GlpP-like"/>
    <property type="match status" value="1"/>
</dbReference>
<dbReference type="PANTHER" id="PTHR35787">
    <property type="entry name" value="GLYCEROL UPTAKE OPERON ANTITERMINATOR REGULATORY PROTEIN"/>
    <property type="match status" value="1"/>
</dbReference>
<dbReference type="Pfam" id="PF04309">
    <property type="entry name" value="G3P_antiterm"/>
    <property type="match status" value="1"/>
</dbReference>
<keyword evidence="1" id="KW-0694">RNA-binding</keyword>
<protein>
    <recommendedName>
        <fullName evidence="1">Glycerol uptake operon antiterminator regulatory protein</fullName>
    </recommendedName>
</protein>
<sequence length="189" mass="20512">MGHYPIIASVTKEEQFVQVLESSVKRVNLMIGHIGNIEEYISRLHDAGKLVYVHLEMIAGLGKDAHSVAYLGDKFKADGIVTTKSGAVSAARHAGIKSIQRIFAIDTAAVNTAVRMINSTNPDEVELMPGLMPRVTRELKGMINQPLIVGGLIRHEHEMAEALASGADYISSGDPLIWNFANAQTTTFT</sequence>
<evidence type="ECO:0000313" key="2">
    <source>
        <dbReference type="EMBL" id="MEF2967105.1"/>
    </source>
</evidence>
<comment type="caution">
    <text evidence="2">The sequence shown here is derived from an EMBL/GenBank/DDBJ whole genome shotgun (WGS) entry which is preliminary data.</text>
</comment>
<keyword evidence="1" id="KW-0319">Glycerol metabolism</keyword>
<dbReference type="EMBL" id="JAZHPZ010000006">
    <property type="protein sequence ID" value="MEF2967105.1"/>
    <property type="molecule type" value="Genomic_DNA"/>
</dbReference>
<reference evidence="2 3" key="1">
    <citation type="submission" date="2024-02" db="EMBL/GenBank/DDBJ databases">
        <title>A nitrogen-fixing paenibacillus bacterium.</title>
        <authorList>
            <person name="Zhang W.L."/>
            <person name="Chen S.F."/>
        </authorList>
    </citation>
    <scope>NUCLEOTIDE SEQUENCE [LARGE SCALE GENOMIC DNA]</scope>
    <source>
        <strain evidence="2 3">M1</strain>
    </source>
</reference>
<dbReference type="RefSeq" id="WP_331847320.1">
    <property type="nucleotide sequence ID" value="NZ_JAZHPZ010000006.1"/>
</dbReference>
<comment type="function">
    <text evidence="1">Regulates expression of the glpD operon. In the presence of glycerol 3-phosphate (G3P) causes antitermination of transcription of glpD at the inverted repeat of the leader region to enhance its transcription. Binds and stabilizes glpD leader mRNA.</text>
</comment>
<dbReference type="InterPro" id="IPR006699">
    <property type="entry name" value="GlpP"/>
</dbReference>
<dbReference type="InterPro" id="IPR013785">
    <property type="entry name" value="Aldolase_TIM"/>
</dbReference>
<organism evidence="2 3">
    <name type="scientific">Paenibacillus haidiansis</name>
    <dbReference type="NCBI Taxonomy" id="1574488"/>
    <lineage>
        <taxon>Bacteria</taxon>
        <taxon>Bacillati</taxon>
        <taxon>Bacillota</taxon>
        <taxon>Bacilli</taxon>
        <taxon>Bacillales</taxon>
        <taxon>Paenibacillaceae</taxon>
        <taxon>Paenibacillus</taxon>
    </lineage>
</organism>
<keyword evidence="1" id="KW-0804">Transcription</keyword>
<dbReference type="PANTHER" id="PTHR35787:SF1">
    <property type="entry name" value="GLYCEROL UPTAKE OPERON ANTITERMINATOR REGULATORY PROTEIN"/>
    <property type="match status" value="1"/>
</dbReference>
<dbReference type="Proteomes" id="UP001306950">
    <property type="component" value="Unassembled WGS sequence"/>
</dbReference>
<evidence type="ECO:0000313" key="3">
    <source>
        <dbReference type="Proteomes" id="UP001306950"/>
    </source>
</evidence>
<keyword evidence="3" id="KW-1185">Reference proteome</keyword>
<gene>
    <name evidence="2" type="ORF">V3851_14795</name>
</gene>
<evidence type="ECO:0000256" key="1">
    <source>
        <dbReference type="PIRNR" id="PIRNR016897"/>
    </source>
</evidence>